<evidence type="ECO:0000256" key="3">
    <source>
        <dbReference type="ARBA" id="ARBA00022525"/>
    </source>
</evidence>
<dbReference type="CDD" id="cd04077">
    <property type="entry name" value="Peptidases_S8_PCSK9_ProteinaseK_like"/>
    <property type="match status" value="1"/>
</dbReference>
<keyword evidence="2" id="KW-0134">Cell wall</keyword>
<dbReference type="PROSITE" id="PS00136">
    <property type="entry name" value="SUBTILASE_ASP"/>
    <property type="match status" value="1"/>
</dbReference>
<accession>A0A2R5G6C5</accession>
<dbReference type="SUPFAM" id="SSF52743">
    <property type="entry name" value="Subtilisin-like"/>
    <property type="match status" value="1"/>
</dbReference>
<dbReference type="CDD" id="cd00538">
    <property type="entry name" value="PA"/>
    <property type="match status" value="1"/>
</dbReference>
<evidence type="ECO:0000256" key="5">
    <source>
        <dbReference type="ARBA" id="ARBA00022729"/>
    </source>
</evidence>
<keyword evidence="7 10" id="KW-0720">Serine protease</keyword>
<keyword evidence="5 13" id="KW-0732">Signal</keyword>
<evidence type="ECO:0000313" key="17">
    <source>
        <dbReference type="Proteomes" id="UP000241890"/>
    </source>
</evidence>
<dbReference type="PROSITE" id="PS51892">
    <property type="entry name" value="SUBTILASE"/>
    <property type="match status" value="1"/>
</dbReference>
<dbReference type="Pfam" id="PF00082">
    <property type="entry name" value="Peptidase_S8"/>
    <property type="match status" value="1"/>
</dbReference>
<dbReference type="PANTHER" id="PTHR43806:SF58">
    <property type="entry name" value="ALKALINE PROTEASE 1-RELATED"/>
    <property type="match status" value="1"/>
</dbReference>
<dbReference type="InterPro" id="IPR000209">
    <property type="entry name" value="Peptidase_S8/S53_dom"/>
</dbReference>
<feature type="active site" description="Charge relay system" evidence="10">
    <location>
        <position position="369"/>
    </location>
</feature>
<name>A0A2R5G6C5_9STRA</name>
<evidence type="ECO:0000256" key="9">
    <source>
        <dbReference type="ARBA" id="ARBA00023619"/>
    </source>
</evidence>
<dbReference type="PROSITE" id="PS00138">
    <property type="entry name" value="SUBTILASE_SER"/>
    <property type="match status" value="1"/>
</dbReference>
<reference evidence="16 17" key="1">
    <citation type="submission" date="2017-12" db="EMBL/GenBank/DDBJ databases">
        <title>Sequencing, de novo assembly and annotation of complete genome of a new Thraustochytrid species, strain FCC1311.</title>
        <authorList>
            <person name="Sedici K."/>
            <person name="Godart F."/>
            <person name="Aiese Cigliano R."/>
            <person name="Sanseverino W."/>
            <person name="Barakat M."/>
            <person name="Ortet P."/>
            <person name="Marechal E."/>
            <person name="Cagnac O."/>
            <person name="Amato A."/>
        </authorList>
    </citation>
    <scope>NUCLEOTIDE SEQUENCE [LARGE SCALE GENOMIC DNA]</scope>
</reference>
<dbReference type="InterPro" id="IPR003137">
    <property type="entry name" value="PA_domain"/>
</dbReference>
<feature type="compositionally biased region" description="Low complexity" evidence="12">
    <location>
        <begin position="587"/>
        <end position="600"/>
    </location>
</feature>
<dbReference type="PANTHER" id="PTHR43806">
    <property type="entry name" value="PEPTIDASE S8"/>
    <property type="match status" value="1"/>
</dbReference>
<dbReference type="InterPro" id="IPR034193">
    <property type="entry name" value="PCSK9_ProteinaseK-like"/>
</dbReference>
<evidence type="ECO:0000259" key="14">
    <source>
        <dbReference type="Pfam" id="PF00082"/>
    </source>
</evidence>
<evidence type="ECO:0000256" key="12">
    <source>
        <dbReference type="SAM" id="MobiDB-lite"/>
    </source>
</evidence>
<gene>
    <name evidence="16" type="ORF">FCC1311_020982</name>
</gene>
<feature type="active site" description="Charge relay system" evidence="10">
    <location>
        <position position="172"/>
    </location>
</feature>
<dbReference type="InterPro" id="IPR036852">
    <property type="entry name" value="Peptidase_S8/S53_dom_sf"/>
</dbReference>
<comment type="catalytic activity">
    <reaction evidence="8">
        <text>Hydrolysis of proteins with broad specificity for peptide bonds, and a preference for a large uncharged residue in P1. Hydrolyzes peptide amides.</text>
        <dbReference type="EC" id="3.4.21.62"/>
    </reaction>
</comment>
<dbReference type="GO" id="GO:0004252">
    <property type="term" value="F:serine-type endopeptidase activity"/>
    <property type="evidence" value="ECO:0007669"/>
    <property type="project" value="UniProtKB-UniRule"/>
</dbReference>
<dbReference type="EC" id="3.4.21.62" evidence="9"/>
<dbReference type="InterPro" id="IPR022398">
    <property type="entry name" value="Peptidase_S8_His-AS"/>
</dbReference>
<dbReference type="GO" id="GO:0006508">
    <property type="term" value="P:proteolysis"/>
    <property type="evidence" value="ECO:0007669"/>
    <property type="project" value="UniProtKB-KW"/>
</dbReference>
<dbReference type="FunFam" id="3.40.50.200:FF:000014">
    <property type="entry name" value="Proteinase K"/>
    <property type="match status" value="1"/>
</dbReference>
<evidence type="ECO:0000256" key="11">
    <source>
        <dbReference type="RuleBase" id="RU003355"/>
    </source>
</evidence>
<feature type="active site" description="Charge relay system" evidence="10">
    <location>
        <position position="206"/>
    </location>
</feature>
<dbReference type="EMBL" id="BEYU01000016">
    <property type="protein sequence ID" value="GBG25879.1"/>
    <property type="molecule type" value="Genomic_DNA"/>
</dbReference>
<feature type="signal peptide" evidence="13">
    <location>
        <begin position="1"/>
        <end position="22"/>
    </location>
</feature>
<dbReference type="GO" id="GO:0005615">
    <property type="term" value="C:extracellular space"/>
    <property type="evidence" value="ECO:0007669"/>
    <property type="project" value="TreeGrafter"/>
</dbReference>
<evidence type="ECO:0000256" key="8">
    <source>
        <dbReference type="ARBA" id="ARBA00023529"/>
    </source>
</evidence>
<proteinExistence type="inferred from homology"/>
<feature type="domain" description="Peptidase S8/S53" evidence="14">
    <location>
        <begin position="164"/>
        <end position="389"/>
    </location>
</feature>
<dbReference type="InterPro" id="IPR023827">
    <property type="entry name" value="Peptidase_S8_Asp-AS"/>
</dbReference>
<feature type="region of interest" description="Disordered" evidence="12">
    <location>
        <begin position="574"/>
        <end position="608"/>
    </location>
</feature>
<dbReference type="SUPFAM" id="SSF52025">
    <property type="entry name" value="PA domain"/>
    <property type="match status" value="1"/>
</dbReference>
<dbReference type="Gene3D" id="3.50.30.30">
    <property type="match status" value="1"/>
</dbReference>
<evidence type="ECO:0000313" key="16">
    <source>
        <dbReference type="EMBL" id="GBG25879.1"/>
    </source>
</evidence>
<keyword evidence="6 10" id="KW-0378">Hydrolase</keyword>
<dbReference type="InterPro" id="IPR015500">
    <property type="entry name" value="Peptidase_S8_subtilisin-rel"/>
</dbReference>
<evidence type="ECO:0000256" key="1">
    <source>
        <dbReference type="ARBA" id="ARBA00011073"/>
    </source>
</evidence>
<organism evidence="16 17">
    <name type="scientific">Hondaea fermentalgiana</name>
    <dbReference type="NCBI Taxonomy" id="2315210"/>
    <lineage>
        <taxon>Eukaryota</taxon>
        <taxon>Sar</taxon>
        <taxon>Stramenopiles</taxon>
        <taxon>Bigyra</taxon>
        <taxon>Labyrinthulomycetes</taxon>
        <taxon>Thraustochytrida</taxon>
        <taxon>Thraustochytriidae</taxon>
        <taxon>Hondaea</taxon>
    </lineage>
</organism>
<protein>
    <recommendedName>
        <fullName evidence="9">subtilisin</fullName>
        <ecNumber evidence="9">3.4.21.62</ecNumber>
    </recommendedName>
</protein>
<evidence type="ECO:0000256" key="2">
    <source>
        <dbReference type="ARBA" id="ARBA00022512"/>
    </source>
</evidence>
<evidence type="ECO:0000256" key="6">
    <source>
        <dbReference type="ARBA" id="ARBA00022801"/>
    </source>
</evidence>
<evidence type="ECO:0000256" key="4">
    <source>
        <dbReference type="ARBA" id="ARBA00022670"/>
    </source>
</evidence>
<dbReference type="Gene3D" id="3.40.50.200">
    <property type="entry name" value="Peptidase S8/S53 domain"/>
    <property type="match status" value="1"/>
</dbReference>
<dbReference type="InterPro" id="IPR023828">
    <property type="entry name" value="Peptidase_S8_Ser-AS"/>
</dbReference>
<dbReference type="InterPro" id="IPR050131">
    <property type="entry name" value="Peptidase_S8_subtilisin-like"/>
</dbReference>
<evidence type="ECO:0000256" key="7">
    <source>
        <dbReference type="ARBA" id="ARBA00022825"/>
    </source>
</evidence>
<comment type="similarity">
    <text evidence="1 10 11">Belongs to the peptidase S8 family.</text>
</comment>
<dbReference type="PRINTS" id="PR00723">
    <property type="entry name" value="SUBTILISIN"/>
</dbReference>
<dbReference type="AlphaFoldDB" id="A0A2R5G6C5"/>
<dbReference type="OrthoDB" id="47834at2759"/>
<feature type="domain" description="PA" evidence="15">
    <location>
        <begin position="471"/>
        <end position="552"/>
    </location>
</feature>
<evidence type="ECO:0000256" key="10">
    <source>
        <dbReference type="PROSITE-ProRule" id="PRU01240"/>
    </source>
</evidence>
<keyword evidence="4 10" id="KW-0645">Protease</keyword>
<keyword evidence="3" id="KW-0964">Secreted</keyword>
<dbReference type="InterPro" id="IPR046450">
    <property type="entry name" value="PA_dom_sf"/>
</dbReference>
<dbReference type="Proteomes" id="UP000241890">
    <property type="component" value="Unassembled WGS sequence"/>
</dbReference>
<evidence type="ECO:0000259" key="15">
    <source>
        <dbReference type="Pfam" id="PF02225"/>
    </source>
</evidence>
<feature type="chain" id="PRO_5015324450" description="subtilisin" evidence="13">
    <location>
        <begin position="23"/>
        <end position="737"/>
    </location>
</feature>
<sequence length="737" mass="77168">MLLSKIVSVALVAATILGNAHGMIMSDQEAAAARDQGFGTTGRSLQDQEDYIAQVLDGADTGAACDFIAQNITQWKNEYIIDSLETNGSRDDQVTSATIKTCFVFFSGPQELATFVAGLEKVLSVELDVMVIGAAAPASWGLDRIDQENLPLNNAPLDISHTGIGVNIYILDTGVNVPHYEFGGRAHLMQDFTSEAGGSIVDGNGHGTHCSGTAAGATFGVAREATILGVKVLRSSGNGPTSGVIKGIKWAVQHQAEQYSGEAAVISMSLGGGRSTAMNNAVIEAAEAGMIVVVAAGNDNEDACNSSPASAGGNGAAGGVISVGSTTSSDRMSSFSNHGKCTDLFAPGSSIKSAWKGSSSAYKTKSGTSMATPHVAGVAAVLLDKHNKDKDAAQTELFSLLVPDKISSLEGEGTPNLLLQVPTYTGPPTPPTVSPTMPPTNLPNEVCIDGYCVPFEKSTFGRDFPLDEVISGPLFSTLNNLCAATDEDFRDKVVMVPRGDCTFFEKVKTAENQGAKAVIIRLTGATDAIFPANYYGSDSTELLSVMIGFKHATTVQNLIDYSDDGTEVLAVLGSPSNSGTQAPTPFPTTAAPTAPTHKPTMSPTSSPTNYPTVLCSSLDGRKSRCKSSDNCLWDSNTKECIDASGDLPCSLLTEEICANDATCAWLLLPEVSKNFACYDIDDVPTPVDDMQTPQACAAVKYDEAQALCEEMGLDLCLGSELAHATTQNECKFDSKWV</sequence>
<comment type="caution">
    <text evidence="16">The sequence shown here is derived from an EMBL/GenBank/DDBJ whole genome shotgun (WGS) entry which is preliminary data.</text>
</comment>
<keyword evidence="17" id="KW-1185">Reference proteome</keyword>
<evidence type="ECO:0000256" key="13">
    <source>
        <dbReference type="SAM" id="SignalP"/>
    </source>
</evidence>
<dbReference type="InParanoid" id="A0A2R5G6C5"/>
<dbReference type="PROSITE" id="PS00137">
    <property type="entry name" value="SUBTILASE_HIS"/>
    <property type="match status" value="1"/>
</dbReference>
<dbReference type="Pfam" id="PF02225">
    <property type="entry name" value="PA"/>
    <property type="match status" value="1"/>
</dbReference>
<feature type="non-terminal residue" evidence="16">
    <location>
        <position position="737"/>
    </location>
</feature>